<evidence type="ECO:0000313" key="3">
    <source>
        <dbReference type="EMBL" id="CAK5265595.1"/>
    </source>
</evidence>
<name>A0AAD2GZY8_9AGAR</name>
<comment type="caution">
    <text evidence="3">The sequence shown here is derived from an EMBL/GenBank/DDBJ whole genome shotgun (WGS) entry which is preliminary data.</text>
</comment>
<feature type="region of interest" description="Disordered" evidence="1">
    <location>
        <begin position="447"/>
        <end position="515"/>
    </location>
</feature>
<feature type="compositionally biased region" description="Basic and acidic residues" evidence="1">
    <location>
        <begin position="759"/>
        <end position="787"/>
    </location>
</feature>
<feature type="transmembrane region" description="Helical" evidence="2">
    <location>
        <begin position="103"/>
        <end position="123"/>
    </location>
</feature>
<evidence type="ECO:0000256" key="1">
    <source>
        <dbReference type="SAM" id="MobiDB-lite"/>
    </source>
</evidence>
<evidence type="ECO:0000313" key="4">
    <source>
        <dbReference type="Proteomes" id="UP001295794"/>
    </source>
</evidence>
<dbReference type="EMBL" id="CAVNYO010000094">
    <property type="protein sequence ID" value="CAK5265595.1"/>
    <property type="molecule type" value="Genomic_DNA"/>
</dbReference>
<dbReference type="AlphaFoldDB" id="A0AAD2GZY8"/>
<accession>A0AAD2GZY8</accession>
<feature type="region of interest" description="Disordered" evidence="1">
    <location>
        <begin position="703"/>
        <end position="818"/>
    </location>
</feature>
<feature type="transmembrane region" description="Helical" evidence="2">
    <location>
        <begin position="71"/>
        <end position="91"/>
    </location>
</feature>
<gene>
    <name evidence="3" type="ORF">MYCIT1_LOCUS6705</name>
</gene>
<protein>
    <submittedName>
        <fullName evidence="3">Uncharacterized protein</fullName>
    </submittedName>
</protein>
<feature type="compositionally biased region" description="Polar residues" evidence="1">
    <location>
        <begin position="650"/>
        <end position="666"/>
    </location>
</feature>
<feature type="compositionally biased region" description="Basic residues" evidence="1">
    <location>
        <begin position="788"/>
        <end position="797"/>
    </location>
</feature>
<feature type="compositionally biased region" description="Polar residues" evidence="1">
    <location>
        <begin position="894"/>
        <end position="908"/>
    </location>
</feature>
<feature type="region of interest" description="Disordered" evidence="1">
    <location>
        <begin position="843"/>
        <end position="909"/>
    </location>
</feature>
<keyword evidence="4" id="KW-1185">Reference proteome</keyword>
<feature type="compositionally biased region" description="Low complexity" evidence="1">
    <location>
        <begin position="447"/>
        <end position="458"/>
    </location>
</feature>
<evidence type="ECO:0000256" key="2">
    <source>
        <dbReference type="SAM" id="Phobius"/>
    </source>
</evidence>
<feature type="compositionally biased region" description="Polar residues" evidence="1">
    <location>
        <begin position="800"/>
        <end position="818"/>
    </location>
</feature>
<feature type="transmembrane region" description="Helical" evidence="2">
    <location>
        <begin position="12"/>
        <end position="29"/>
    </location>
</feature>
<sequence>MFINFKNARKLLLATIILASATTIVLSLYLKPSLTHPHSAYVLVAISDLIIFGAFLSIFRKSLFLSAQTVSAEALGSFALLPFALILLLYTMSLSLKPDPGAFRIYGVLQVFVLISVILHGLYTTGLIATAMLTVCCFDVDVWTRDIDSSPSPFPMSLISSFICPCFCVSANSAEEADLAKFDEQQKLVCQPGTSCTCNAVKPKSLEERNVEMGGMPRASLLSSRSLVRVPNELERRTSIIVAFDEVCDLLSLRSPKCSCHLHIHNCLLTREVAMSSANASLTAGKLPLRIFYTVNGSPQRMLTRTNGVVPVDFIYALETEGTSSRAIARPRYASTSLRVCLESICRSSPELLRESTVDYSVYLLDPMETAPVDLPGGASPKQQDSASPVAVGLGLLSVALMEHEGMATGTVKAAGGRGRESLEIIFSLTQTVSLSAPLSLPWANTSAPSKAFPPSSANHPKAAPVTHSDKLLNDSSYVGPERRRPGRPGRPKQTVIVDEDKDRKNTPLANSASVSEDVESVRHVLGVVSNDGPALLDLIAFVQTQPSHIQHKALADILRLVHGKSGEAIEPAPELIEAIRHFKQQFSDFASHRPQENLPSLDLARRKSASDDEIVVLNKENVNPKVFSRKGSKEKQADPSDSRGLLERTLTQSGSSTPDLPTSTLGRKRTRTEYMGEQSETVTASITTSYYRLPERSYSQPLFTASSPVKDPSHATAKASVSASSPPRPGRKKYIVPDWARTKTSLQPRLSAAAQLRAQEREQEEEERRKTKAEARRKQAKDERDKNKTRKPKGKGVQRSASQGVLDPSKSQGASVSRTLSMPAPIAAGTDFLLFGSLSRSSTATTVPCTPPRKRMNTFVTPDRPGSCPNSLFTPGPGSKTWGDALEFDSGRRSASPTGNKSTQSPSADMLAHELESAFEDLDVPTFPSSDQATIMEAMSEDDSDEDGDGNGNGNVTTEKQIPQAQHWEGLPPSSPPPPSSPIMMTSDDVALSADVEPLSDPGTAMDACDTDLFAEFMNYDFADSAASHPASDWGLDSQAPSQELDINQLWETLCPLIQDTKVDPVDMAIEVHALFNGCLV</sequence>
<keyword evidence="2" id="KW-0812">Transmembrane</keyword>
<feature type="compositionally biased region" description="Basic and acidic residues" evidence="1">
    <location>
        <begin position="632"/>
        <end position="647"/>
    </location>
</feature>
<organism evidence="3 4">
    <name type="scientific">Mycena citricolor</name>
    <dbReference type="NCBI Taxonomy" id="2018698"/>
    <lineage>
        <taxon>Eukaryota</taxon>
        <taxon>Fungi</taxon>
        <taxon>Dikarya</taxon>
        <taxon>Basidiomycota</taxon>
        <taxon>Agaricomycotina</taxon>
        <taxon>Agaricomycetes</taxon>
        <taxon>Agaricomycetidae</taxon>
        <taxon>Agaricales</taxon>
        <taxon>Marasmiineae</taxon>
        <taxon>Mycenaceae</taxon>
        <taxon>Mycena</taxon>
    </lineage>
</organism>
<keyword evidence="2" id="KW-1133">Transmembrane helix</keyword>
<reference evidence="3" key="1">
    <citation type="submission" date="2023-11" db="EMBL/GenBank/DDBJ databases">
        <authorList>
            <person name="De Vega J J."/>
            <person name="De Vega J J."/>
        </authorList>
    </citation>
    <scope>NUCLEOTIDE SEQUENCE</scope>
</reference>
<proteinExistence type="predicted"/>
<feature type="transmembrane region" description="Helical" evidence="2">
    <location>
        <begin position="41"/>
        <end position="59"/>
    </location>
</feature>
<feature type="region of interest" description="Disordered" evidence="1">
    <location>
        <begin position="940"/>
        <end position="959"/>
    </location>
</feature>
<feature type="compositionally biased region" description="Acidic residues" evidence="1">
    <location>
        <begin position="940"/>
        <end position="950"/>
    </location>
</feature>
<keyword evidence="2" id="KW-0472">Membrane</keyword>
<feature type="region of interest" description="Disordered" evidence="1">
    <location>
        <begin position="627"/>
        <end position="682"/>
    </location>
</feature>
<feature type="region of interest" description="Disordered" evidence="1">
    <location>
        <begin position="968"/>
        <end position="987"/>
    </location>
</feature>
<dbReference type="Proteomes" id="UP001295794">
    <property type="component" value="Unassembled WGS sequence"/>
</dbReference>